<dbReference type="AlphaFoldDB" id="A0ABC9VZK3"/>
<dbReference type="EMBL" id="BAAFJT010000001">
    <property type="protein sequence ID" value="GAB0178501.1"/>
    <property type="molecule type" value="Genomic_DNA"/>
</dbReference>
<sequence length="232" mass="26018">MELLEQVQWRSTKMIRGLEHLSCEDRLRELGLFSLEKRRLRGYLVAAFRYLKGPTGKLERDCLQGQGVTGQGFDASASNRCPEPGEGSQISRRAPEGQHKGIRATPASQSASLGAQLKCLYANARSMGNKQEELEMCTCLQGHDLIGITEMWWDGSYDWSVGMEGYRLFRKDRQGRRGGGVTLYVNDQLEHMELCLGIDEELTKSLWVRIKGSAVTGDIIVGVCYKPPDQED</sequence>
<feature type="region of interest" description="Disordered" evidence="1">
    <location>
        <begin position="73"/>
        <end position="109"/>
    </location>
</feature>
<accession>A0ABC9VZK3</accession>
<dbReference type="Proteomes" id="UP001623348">
    <property type="component" value="Unassembled WGS sequence"/>
</dbReference>
<reference evidence="2 3" key="1">
    <citation type="submission" date="2024-06" db="EMBL/GenBank/DDBJ databases">
        <title>The draft genome of Grus japonensis, version 3.</title>
        <authorList>
            <person name="Nabeshima K."/>
            <person name="Suzuki S."/>
            <person name="Onuma M."/>
        </authorList>
    </citation>
    <scope>NUCLEOTIDE SEQUENCE [LARGE SCALE GENOMIC DNA]</scope>
    <source>
        <strain evidence="2 3">451A</strain>
    </source>
</reference>
<keyword evidence="3" id="KW-1185">Reference proteome</keyword>
<evidence type="ECO:0000256" key="1">
    <source>
        <dbReference type="SAM" id="MobiDB-lite"/>
    </source>
</evidence>
<dbReference type="Gene3D" id="3.60.10.10">
    <property type="entry name" value="Endonuclease/exonuclease/phosphatase"/>
    <property type="match status" value="1"/>
</dbReference>
<protein>
    <submittedName>
        <fullName evidence="2">Uncharacterized protein</fullName>
    </submittedName>
</protein>
<comment type="caution">
    <text evidence="2">The sequence shown here is derived from an EMBL/GenBank/DDBJ whole genome shotgun (WGS) entry which is preliminary data.</text>
</comment>
<evidence type="ECO:0000313" key="3">
    <source>
        <dbReference type="Proteomes" id="UP001623348"/>
    </source>
</evidence>
<organism evidence="2 3">
    <name type="scientific">Grus japonensis</name>
    <name type="common">Japanese crane</name>
    <name type="synonym">Red-crowned crane</name>
    <dbReference type="NCBI Taxonomy" id="30415"/>
    <lineage>
        <taxon>Eukaryota</taxon>
        <taxon>Metazoa</taxon>
        <taxon>Chordata</taxon>
        <taxon>Craniata</taxon>
        <taxon>Vertebrata</taxon>
        <taxon>Euteleostomi</taxon>
        <taxon>Archelosauria</taxon>
        <taxon>Archosauria</taxon>
        <taxon>Dinosauria</taxon>
        <taxon>Saurischia</taxon>
        <taxon>Theropoda</taxon>
        <taxon>Coelurosauria</taxon>
        <taxon>Aves</taxon>
        <taxon>Neognathae</taxon>
        <taxon>Neoaves</taxon>
        <taxon>Gruiformes</taxon>
        <taxon>Gruidae</taxon>
        <taxon>Grus</taxon>
    </lineage>
</organism>
<dbReference type="PANTHER" id="PTHR33395">
    <property type="entry name" value="TRANSCRIPTASE, PUTATIVE-RELATED-RELATED"/>
    <property type="match status" value="1"/>
</dbReference>
<proteinExistence type="predicted"/>
<dbReference type="SUPFAM" id="SSF56219">
    <property type="entry name" value="DNase I-like"/>
    <property type="match status" value="1"/>
</dbReference>
<gene>
    <name evidence="2" type="ORF">GRJ2_000315400</name>
</gene>
<dbReference type="PANTHER" id="PTHR33395:SF22">
    <property type="entry name" value="REVERSE TRANSCRIPTASE DOMAIN-CONTAINING PROTEIN"/>
    <property type="match status" value="1"/>
</dbReference>
<name>A0ABC9VZK3_GRUJA</name>
<evidence type="ECO:0000313" key="2">
    <source>
        <dbReference type="EMBL" id="GAB0178501.1"/>
    </source>
</evidence>
<dbReference type="InterPro" id="IPR036691">
    <property type="entry name" value="Endo/exonu/phosph_ase_sf"/>
</dbReference>